<dbReference type="AlphaFoldDB" id="M4B3J8"/>
<dbReference type="HOGENOM" id="CLU_2473756_0_0_1"/>
<sequence length="88" mass="9723">MIPNDVGGEAYGATPAVVADGQEMTNDHELEEKSAVPMMAFDKILPMLGDLSDSVCRMKPHSPHKVTKNARTLESQAFLIRLWEQVQV</sequence>
<dbReference type="InParanoid" id="M4B3J8"/>
<proteinExistence type="predicted"/>
<reference evidence="2" key="1">
    <citation type="journal article" date="2010" name="Science">
        <title>Signatures of adaptation to obligate biotrophy in the Hyaloperonospora arabidopsidis genome.</title>
        <authorList>
            <person name="Baxter L."/>
            <person name="Tripathy S."/>
            <person name="Ishaque N."/>
            <person name="Boot N."/>
            <person name="Cabral A."/>
            <person name="Kemen E."/>
            <person name="Thines M."/>
            <person name="Ah-Fong A."/>
            <person name="Anderson R."/>
            <person name="Badejoko W."/>
            <person name="Bittner-Eddy P."/>
            <person name="Boore J.L."/>
            <person name="Chibucos M.C."/>
            <person name="Coates M."/>
            <person name="Dehal P."/>
            <person name="Delehaunty K."/>
            <person name="Dong S."/>
            <person name="Downton P."/>
            <person name="Dumas B."/>
            <person name="Fabro G."/>
            <person name="Fronick C."/>
            <person name="Fuerstenberg S.I."/>
            <person name="Fulton L."/>
            <person name="Gaulin E."/>
            <person name="Govers F."/>
            <person name="Hughes L."/>
            <person name="Humphray S."/>
            <person name="Jiang R.H."/>
            <person name="Judelson H."/>
            <person name="Kamoun S."/>
            <person name="Kyung K."/>
            <person name="Meijer H."/>
            <person name="Minx P."/>
            <person name="Morris P."/>
            <person name="Nelson J."/>
            <person name="Phuntumart V."/>
            <person name="Qutob D."/>
            <person name="Rehmany A."/>
            <person name="Rougon-Cardoso A."/>
            <person name="Ryden P."/>
            <person name="Torto-Alalibo T."/>
            <person name="Studholme D."/>
            <person name="Wang Y."/>
            <person name="Win J."/>
            <person name="Wood J."/>
            <person name="Clifton S.W."/>
            <person name="Rogers J."/>
            <person name="Van den Ackerveken G."/>
            <person name="Jones J.D."/>
            <person name="McDowell J.M."/>
            <person name="Beynon J."/>
            <person name="Tyler B.M."/>
        </authorList>
    </citation>
    <scope>NUCLEOTIDE SEQUENCE [LARGE SCALE GENOMIC DNA]</scope>
    <source>
        <strain evidence="2">Emoy2</strain>
    </source>
</reference>
<accession>M4B3J8</accession>
<reference evidence="1" key="2">
    <citation type="submission" date="2015-06" db="UniProtKB">
        <authorList>
            <consortium name="EnsemblProtists"/>
        </authorList>
    </citation>
    <scope>IDENTIFICATION</scope>
    <source>
        <strain evidence="1">Emoy2</strain>
    </source>
</reference>
<dbReference type="EMBL" id="JH598179">
    <property type="status" value="NOT_ANNOTATED_CDS"/>
    <property type="molecule type" value="Genomic_DNA"/>
</dbReference>
<keyword evidence="2" id="KW-1185">Reference proteome</keyword>
<name>M4B3J8_HYAAE</name>
<dbReference type="Proteomes" id="UP000011713">
    <property type="component" value="Unassembled WGS sequence"/>
</dbReference>
<evidence type="ECO:0000313" key="1">
    <source>
        <dbReference type="EnsemblProtists" id="HpaP800847"/>
    </source>
</evidence>
<dbReference type="EnsemblProtists" id="HpaT800847">
    <property type="protein sequence ID" value="HpaP800847"/>
    <property type="gene ID" value="HpaG800847"/>
</dbReference>
<organism evidence="1 2">
    <name type="scientific">Hyaloperonospora arabidopsidis (strain Emoy2)</name>
    <name type="common">Downy mildew agent</name>
    <name type="synonym">Peronospora arabidopsidis</name>
    <dbReference type="NCBI Taxonomy" id="559515"/>
    <lineage>
        <taxon>Eukaryota</taxon>
        <taxon>Sar</taxon>
        <taxon>Stramenopiles</taxon>
        <taxon>Oomycota</taxon>
        <taxon>Peronosporomycetes</taxon>
        <taxon>Peronosporales</taxon>
        <taxon>Peronosporaceae</taxon>
        <taxon>Hyaloperonospora</taxon>
    </lineage>
</organism>
<dbReference type="VEuPathDB" id="FungiDB:HpaG800847"/>
<protein>
    <submittedName>
        <fullName evidence="1">Uncharacterized protein</fullName>
    </submittedName>
</protein>
<evidence type="ECO:0000313" key="2">
    <source>
        <dbReference type="Proteomes" id="UP000011713"/>
    </source>
</evidence>